<name>A0AAW0SE42_SCYPA</name>
<proteinExistence type="predicted"/>
<evidence type="ECO:0000313" key="1">
    <source>
        <dbReference type="EMBL" id="KAK8373615.1"/>
    </source>
</evidence>
<dbReference type="Proteomes" id="UP001487740">
    <property type="component" value="Unassembled WGS sequence"/>
</dbReference>
<dbReference type="EMBL" id="JARAKH010001064">
    <property type="protein sequence ID" value="KAK8373615.1"/>
    <property type="molecule type" value="Genomic_DNA"/>
</dbReference>
<comment type="caution">
    <text evidence="1">The sequence shown here is derived from an EMBL/GenBank/DDBJ whole genome shotgun (WGS) entry which is preliminary data.</text>
</comment>
<evidence type="ECO:0000313" key="2">
    <source>
        <dbReference type="Proteomes" id="UP001487740"/>
    </source>
</evidence>
<sequence length="69" mass="7659">MFAAVTRCSTSPCTKHRHAAPESHEYVSELAGVVKRVWQRALCCRHLGLATLPVTCGLLLLHHVKRVVL</sequence>
<reference evidence="1 2" key="1">
    <citation type="submission" date="2023-03" db="EMBL/GenBank/DDBJ databases">
        <title>High-quality genome of Scylla paramamosain provides insights in environmental adaptation.</title>
        <authorList>
            <person name="Zhang L."/>
        </authorList>
    </citation>
    <scope>NUCLEOTIDE SEQUENCE [LARGE SCALE GENOMIC DNA]</scope>
    <source>
        <strain evidence="1">LZ_2023a</strain>
        <tissue evidence="1">Muscle</tissue>
    </source>
</reference>
<keyword evidence="2" id="KW-1185">Reference proteome</keyword>
<accession>A0AAW0SE42</accession>
<organism evidence="1 2">
    <name type="scientific">Scylla paramamosain</name>
    <name type="common">Mud crab</name>
    <dbReference type="NCBI Taxonomy" id="85552"/>
    <lineage>
        <taxon>Eukaryota</taxon>
        <taxon>Metazoa</taxon>
        <taxon>Ecdysozoa</taxon>
        <taxon>Arthropoda</taxon>
        <taxon>Crustacea</taxon>
        <taxon>Multicrustacea</taxon>
        <taxon>Malacostraca</taxon>
        <taxon>Eumalacostraca</taxon>
        <taxon>Eucarida</taxon>
        <taxon>Decapoda</taxon>
        <taxon>Pleocyemata</taxon>
        <taxon>Brachyura</taxon>
        <taxon>Eubrachyura</taxon>
        <taxon>Portunoidea</taxon>
        <taxon>Portunidae</taxon>
        <taxon>Portuninae</taxon>
        <taxon>Scylla</taxon>
    </lineage>
</organism>
<dbReference type="AlphaFoldDB" id="A0AAW0SE42"/>
<protein>
    <submittedName>
        <fullName evidence="1">Uncharacterized protein</fullName>
    </submittedName>
</protein>
<gene>
    <name evidence="1" type="ORF">O3P69_012376</name>
</gene>